<evidence type="ECO:0000313" key="2">
    <source>
        <dbReference type="Proteomes" id="UP001589610"/>
    </source>
</evidence>
<dbReference type="EMBL" id="JBHMBS010000031">
    <property type="protein sequence ID" value="MFB9681312.1"/>
    <property type="molecule type" value="Genomic_DNA"/>
</dbReference>
<evidence type="ECO:0008006" key="3">
    <source>
        <dbReference type="Google" id="ProtNLM"/>
    </source>
</evidence>
<sequence length="119" mass="13181">MAVIHLPTGSLARVHHPAGTQEYAPDLPDVPWYVVVPGDNSAIGWGWNVGWYGSLTGVRNGRHRLDRAAWHEAAKALRTVSIVYVRYEALTYYGKPRWTATSVRVEGALSLPEQTEVNA</sequence>
<keyword evidence="2" id="KW-1185">Reference proteome</keyword>
<comment type="caution">
    <text evidence="1">The sequence shown here is derived from an EMBL/GenBank/DDBJ whole genome shotgun (WGS) entry which is preliminary data.</text>
</comment>
<evidence type="ECO:0000313" key="1">
    <source>
        <dbReference type="EMBL" id="MFB9681312.1"/>
    </source>
</evidence>
<accession>A0ABV5TQA4</accession>
<protein>
    <recommendedName>
        <fullName evidence="3">DUF2255 domain-containing protein</fullName>
    </recommendedName>
</protein>
<dbReference type="Proteomes" id="UP001589610">
    <property type="component" value="Unassembled WGS sequence"/>
</dbReference>
<name>A0ABV5TQA4_9ACTN</name>
<organism evidence="1 2">
    <name type="scientific">Streptosporangium vulgare</name>
    <dbReference type="NCBI Taxonomy" id="46190"/>
    <lineage>
        <taxon>Bacteria</taxon>
        <taxon>Bacillati</taxon>
        <taxon>Actinomycetota</taxon>
        <taxon>Actinomycetes</taxon>
        <taxon>Streptosporangiales</taxon>
        <taxon>Streptosporangiaceae</taxon>
        <taxon>Streptosporangium</taxon>
    </lineage>
</organism>
<gene>
    <name evidence="1" type="ORF">ACFFRH_38030</name>
</gene>
<proteinExistence type="predicted"/>
<reference evidence="1 2" key="1">
    <citation type="submission" date="2024-09" db="EMBL/GenBank/DDBJ databases">
        <authorList>
            <person name="Sun Q."/>
            <person name="Mori K."/>
        </authorList>
    </citation>
    <scope>NUCLEOTIDE SEQUENCE [LARGE SCALE GENOMIC DNA]</scope>
    <source>
        <strain evidence="1 2">JCM 3028</strain>
    </source>
</reference>